<feature type="non-terminal residue" evidence="1">
    <location>
        <position position="1"/>
    </location>
</feature>
<name>A0A382TWK8_9ZZZZ</name>
<sequence length="44" mass="5027">ISPRQCWRDRRAYPLPRGPCRYGAMMAKQSFRSRPLTACSGAAR</sequence>
<dbReference type="AlphaFoldDB" id="A0A382TWK8"/>
<proteinExistence type="predicted"/>
<protein>
    <submittedName>
        <fullName evidence="1">Uncharacterized protein</fullName>
    </submittedName>
</protein>
<reference evidence="1" key="1">
    <citation type="submission" date="2018-05" db="EMBL/GenBank/DDBJ databases">
        <authorList>
            <person name="Lanie J.A."/>
            <person name="Ng W.-L."/>
            <person name="Kazmierczak K.M."/>
            <person name="Andrzejewski T.M."/>
            <person name="Davidsen T.M."/>
            <person name="Wayne K.J."/>
            <person name="Tettelin H."/>
            <person name="Glass J.I."/>
            <person name="Rusch D."/>
            <person name="Podicherti R."/>
            <person name="Tsui H.-C.T."/>
            <person name="Winkler M.E."/>
        </authorList>
    </citation>
    <scope>NUCLEOTIDE SEQUENCE</scope>
</reference>
<feature type="non-terminal residue" evidence="1">
    <location>
        <position position="44"/>
    </location>
</feature>
<organism evidence="1">
    <name type="scientific">marine metagenome</name>
    <dbReference type="NCBI Taxonomy" id="408172"/>
    <lineage>
        <taxon>unclassified sequences</taxon>
        <taxon>metagenomes</taxon>
        <taxon>ecological metagenomes</taxon>
    </lineage>
</organism>
<accession>A0A382TWK8</accession>
<gene>
    <name evidence="1" type="ORF">METZ01_LOCUS378672</name>
</gene>
<evidence type="ECO:0000313" key="1">
    <source>
        <dbReference type="EMBL" id="SVD25818.1"/>
    </source>
</evidence>
<dbReference type="EMBL" id="UINC01139333">
    <property type="protein sequence ID" value="SVD25818.1"/>
    <property type="molecule type" value="Genomic_DNA"/>
</dbReference>